<keyword evidence="1" id="KW-0614">Plasmid</keyword>
<protein>
    <submittedName>
        <fullName evidence="1">Uncharacterized protein</fullName>
    </submittedName>
</protein>
<dbReference type="EMBL" id="LT984809">
    <property type="protein sequence ID" value="SPD49314.1"/>
    <property type="molecule type" value="Genomic_DNA"/>
</dbReference>
<reference evidence="1" key="1">
    <citation type="submission" date="2018-01" db="EMBL/GenBank/DDBJ databases">
        <authorList>
            <person name="Gaut B.S."/>
            <person name="Morton B.R."/>
            <person name="Clegg M.T."/>
            <person name="Duvall M.R."/>
        </authorList>
    </citation>
    <scope>NUCLEOTIDE SEQUENCE</scope>
    <source>
        <strain evidence="1">Cupriavidus taiwanensis STM 8555</strain>
    </source>
</reference>
<evidence type="ECO:0000313" key="1">
    <source>
        <dbReference type="EMBL" id="SPD49314.1"/>
    </source>
</evidence>
<name>A0A375HBE8_9BURK</name>
<proteinExistence type="predicted"/>
<gene>
    <name evidence="1" type="ORF">CBM2612_P0659</name>
</gene>
<organism evidence="1">
    <name type="scientific">Cupriavidus taiwanensis</name>
    <dbReference type="NCBI Taxonomy" id="164546"/>
    <lineage>
        <taxon>Bacteria</taxon>
        <taxon>Pseudomonadati</taxon>
        <taxon>Pseudomonadota</taxon>
        <taxon>Betaproteobacteria</taxon>
        <taxon>Burkholderiales</taxon>
        <taxon>Burkholderiaceae</taxon>
        <taxon>Cupriavidus</taxon>
    </lineage>
</organism>
<sequence length="60" mass="7017">MLIEIAQFTPNRFFSHQRFAWCGWGSRRAFFLSAILAHGRRRCSHIDRLDVSLLGLAVRK</sequence>
<geneLocation type="plasmid" evidence="1">
    <name>I</name>
</geneLocation>
<dbReference type="AlphaFoldDB" id="A0A375HBE8"/>
<accession>A0A375HBE8</accession>